<comment type="caution">
    <text evidence="8">The sequence shown here is derived from an EMBL/GenBank/DDBJ whole genome shotgun (WGS) entry which is preliminary data.</text>
</comment>
<dbReference type="Gene3D" id="3.40.309.10">
    <property type="entry name" value="Aldehyde Dehydrogenase, Chain A, domain 2"/>
    <property type="match status" value="1"/>
</dbReference>
<organism evidence="8 9">
    <name type="scientific">Pontibacillus salicampi</name>
    <dbReference type="NCBI Taxonomy" id="1449801"/>
    <lineage>
        <taxon>Bacteria</taxon>
        <taxon>Bacillati</taxon>
        <taxon>Bacillota</taxon>
        <taxon>Bacilli</taxon>
        <taxon>Bacillales</taxon>
        <taxon>Bacillaceae</taxon>
        <taxon>Pontibacillus</taxon>
    </lineage>
</organism>
<proteinExistence type="inferred from homology"/>
<dbReference type="InterPro" id="IPR012394">
    <property type="entry name" value="Aldehyde_DH_NAD(P)"/>
</dbReference>
<dbReference type="Gene3D" id="3.40.605.10">
    <property type="entry name" value="Aldehyde Dehydrogenase, Chain A, domain 1"/>
    <property type="match status" value="1"/>
</dbReference>
<name>A0ABV6LKN5_9BACI</name>
<keyword evidence="6" id="KW-0175">Coiled coil</keyword>
<evidence type="ECO:0000256" key="5">
    <source>
        <dbReference type="RuleBase" id="RU003345"/>
    </source>
</evidence>
<dbReference type="Proteomes" id="UP001589836">
    <property type="component" value="Unassembled WGS sequence"/>
</dbReference>
<gene>
    <name evidence="8" type="ORF">ACFFGV_04770</name>
</gene>
<evidence type="ECO:0000256" key="4">
    <source>
        <dbReference type="PROSITE-ProRule" id="PRU10007"/>
    </source>
</evidence>
<dbReference type="InterPro" id="IPR029510">
    <property type="entry name" value="Ald_DH_CS_GLU"/>
</dbReference>
<dbReference type="CDD" id="cd07136">
    <property type="entry name" value="ALDH_YwdH-P39616"/>
    <property type="match status" value="1"/>
</dbReference>
<dbReference type="PROSITE" id="PS00070">
    <property type="entry name" value="ALDEHYDE_DEHYDR_CYS"/>
    <property type="match status" value="1"/>
</dbReference>
<evidence type="ECO:0000256" key="1">
    <source>
        <dbReference type="ARBA" id="ARBA00009986"/>
    </source>
</evidence>
<dbReference type="PROSITE" id="PS00687">
    <property type="entry name" value="ALDEHYDE_DEHYDR_GLU"/>
    <property type="match status" value="1"/>
</dbReference>
<dbReference type="PANTHER" id="PTHR43570">
    <property type="entry name" value="ALDEHYDE DEHYDROGENASE"/>
    <property type="match status" value="1"/>
</dbReference>
<keyword evidence="2 3" id="KW-0560">Oxidoreductase</keyword>
<feature type="active site" evidence="4">
    <location>
        <position position="209"/>
    </location>
</feature>
<dbReference type="PIRSF" id="PIRSF036492">
    <property type="entry name" value="ALDH"/>
    <property type="match status" value="1"/>
</dbReference>
<evidence type="ECO:0000313" key="9">
    <source>
        <dbReference type="Proteomes" id="UP001589836"/>
    </source>
</evidence>
<dbReference type="Pfam" id="PF00171">
    <property type="entry name" value="Aldedh"/>
    <property type="match status" value="1"/>
</dbReference>
<dbReference type="PANTHER" id="PTHR43570:SF16">
    <property type="entry name" value="ALDEHYDE DEHYDROGENASE TYPE III, ISOFORM Q"/>
    <property type="match status" value="1"/>
</dbReference>
<dbReference type="InterPro" id="IPR016161">
    <property type="entry name" value="Ald_DH/histidinol_DH"/>
</dbReference>
<dbReference type="EMBL" id="JBHLTP010000003">
    <property type="protein sequence ID" value="MFC0522903.1"/>
    <property type="molecule type" value="Genomic_DNA"/>
</dbReference>
<dbReference type="InterPro" id="IPR016162">
    <property type="entry name" value="Ald_DH_N"/>
</dbReference>
<feature type="domain" description="Aldehyde dehydrogenase" evidence="7">
    <location>
        <begin position="6"/>
        <end position="427"/>
    </location>
</feature>
<comment type="similarity">
    <text evidence="1 3 5">Belongs to the aldehyde dehydrogenase family.</text>
</comment>
<evidence type="ECO:0000259" key="7">
    <source>
        <dbReference type="Pfam" id="PF00171"/>
    </source>
</evidence>
<reference evidence="8 9" key="1">
    <citation type="submission" date="2024-09" db="EMBL/GenBank/DDBJ databases">
        <authorList>
            <person name="Sun Q."/>
            <person name="Mori K."/>
        </authorList>
    </citation>
    <scope>NUCLEOTIDE SEQUENCE [LARGE SCALE GENOMIC DNA]</scope>
    <source>
        <strain evidence="8 9">NCAIM B.02529</strain>
    </source>
</reference>
<evidence type="ECO:0000256" key="3">
    <source>
        <dbReference type="PIRNR" id="PIRNR036492"/>
    </source>
</evidence>
<dbReference type="InterPro" id="IPR016160">
    <property type="entry name" value="Ald_DH_CS_CYS"/>
</dbReference>
<dbReference type="InterPro" id="IPR015590">
    <property type="entry name" value="Aldehyde_DH_dom"/>
</dbReference>
<evidence type="ECO:0000313" key="8">
    <source>
        <dbReference type="EMBL" id="MFC0522903.1"/>
    </source>
</evidence>
<sequence length="455" mass="51377">MNIPSLIEQQRAYFNTKETRPISFRIAQLKKLKEKIEKHEDEILTALQSDLHKSEFESYTTEIAFLYAEISMMVKELEGWMKPEKVKTPVSHIGSKSYIYKEPYGVSLVIAPWNYPFQLALAPVLGAIAAGNTVILKPSELTPHVSSLLREIINETFEQSYFTVVEGAVEVSQELLEQKFDIIFFTGSVPVGKIVMEKAAKQLTPVVLELGGKSPVIVDETAKLDLAAKRIAWGKFINAGQTCIAPDYLYVHRDVKPELLSKLKDAIQELYGSKALDNEEYTHIVNQKHFDRLFPYLENGELLYGGSTNRDQLVMEPTILDHITWDDPVMQEEIFGPILPVLTFDSLDEVVEKVRSKEKPLALYYFTEDEQRENTILEQIPFGGGCVNDTILHVANPHLPFGGVGPSGTGSYHGKASFDAFSHRKSIVHQTTKFDFSFRYPGSKFGLSIIKRLLK</sequence>
<accession>A0ABV6LKN5</accession>
<dbReference type="RefSeq" id="WP_377345426.1">
    <property type="nucleotide sequence ID" value="NZ_JBHLTP010000003.1"/>
</dbReference>
<protein>
    <recommendedName>
        <fullName evidence="3">Aldehyde dehydrogenase</fullName>
    </recommendedName>
</protein>
<dbReference type="InterPro" id="IPR016163">
    <property type="entry name" value="Ald_DH_C"/>
</dbReference>
<evidence type="ECO:0000256" key="2">
    <source>
        <dbReference type="ARBA" id="ARBA00023002"/>
    </source>
</evidence>
<keyword evidence="9" id="KW-1185">Reference proteome</keyword>
<evidence type="ECO:0000256" key="6">
    <source>
        <dbReference type="SAM" id="Coils"/>
    </source>
</evidence>
<dbReference type="SUPFAM" id="SSF53720">
    <property type="entry name" value="ALDH-like"/>
    <property type="match status" value="1"/>
</dbReference>
<feature type="coiled-coil region" evidence="6">
    <location>
        <begin position="22"/>
        <end position="49"/>
    </location>
</feature>